<evidence type="ECO:0000259" key="1">
    <source>
        <dbReference type="Pfam" id="PF00501"/>
    </source>
</evidence>
<dbReference type="InterPro" id="IPR045851">
    <property type="entry name" value="AMP-bd_C_sf"/>
</dbReference>
<dbReference type="PROSITE" id="PS00455">
    <property type="entry name" value="AMP_BINDING"/>
    <property type="match status" value="1"/>
</dbReference>
<dbReference type="InterPro" id="IPR042099">
    <property type="entry name" value="ANL_N_sf"/>
</dbReference>
<dbReference type="SUPFAM" id="SSF56801">
    <property type="entry name" value="Acetyl-CoA synthetase-like"/>
    <property type="match status" value="1"/>
</dbReference>
<comment type="caution">
    <text evidence="3">The sequence shown here is derived from an EMBL/GenBank/DDBJ whole genome shotgun (WGS) entry which is preliminary data.</text>
</comment>
<protein>
    <submittedName>
        <fullName evidence="3">Long-chain-fatty-acid--CoA ligase</fullName>
    </submittedName>
</protein>
<keyword evidence="3" id="KW-0436">Ligase</keyword>
<dbReference type="Gene3D" id="3.40.50.12780">
    <property type="entry name" value="N-terminal domain of ligase-like"/>
    <property type="match status" value="1"/>
</dbReference>
<organism evidence="3 4">
    <name type="scientific">Zestomonas insulae</name>
    <dbReference type="NCBI Taxonomy" id="2809017"/>
    <lineage>
        <taxon>Bacteria</taxon>
        <taxon>Pseudomonadati</taxon>
        <taxon>Pseudomonadota</taxon>
        <taxon>Gammaproteobacteria</taxon>
        <taxon>Pseudomonadales</taxon>
        <taxon>Pseudomonadaceae</taxon>
        <taxon>Zestomonas</taxon>
    </lineage>
</organism>
<dbReference type="EMBL" id="JAFEUP010000003">
    <property type="protein sequence ID" value="MBM7061296.1"/>
    <property type="molecule type" value="Genomic_DNA"/>
</dbReference>
<evidence type="ECO:0000259" key="2">
    <source>
        <dbReference type="Pfam" id="PF13193"/>
    </source>
</evidence>
<dbReference type="Proteomes" id="UP000717995">
    <property type="component" value="Unassembled WGS sequence"/>
</dbReference>
<reference evidence="3 4" key="1">
    <citation type="submission" date="2021-02" db="EMBL/GenBank/DDBJ databases">
        <authorList>
            <person name="Lee D.-H."/>
        </authorList>
    </citation>
    <scope>NUCLEOTIDE SEQUENCE [LARGE SCALE GENOMIC DNA]</scope>
    <source>
        <strain evidence="3 4">UL073</strain>
    </source>
</reference>
<dbReference type="PANTHER" id="PTHR43767">
    <property type="entry name" value="LONG-CHAIN-FATTY-ACID--COA LIGASE"/>
    <property type="match status" value="1"/>
</dbReference>
<dbReference type="Pfam" id="PF00501">
    <property type="entry name" value="AMP-binding"/>
    <property type="match status" value="1"/>
</dbReference>
<evidence type="ECO:0000313" key="3">
    <source>
        <dbReference type="EMBL" id="MBM7061296.1"/>
    </source>
</evidence>
<sequence>MHLTQCLQRSLQQTPDKLVTLFGTRRHTYRQFGARVTRLAGALQGLGMAAGDRVGMLALNSDRYLEYMMGVWWGGGVLNPVNTRWSAAEIVYSLDDCDTRILLVDEQFLPLVEELRARAKRAPLFVYAGEGPAPVGLLSYEQLIAEATPVADAGRGYDDLACIMYTGGTTGFPKGVMQSHQNLWAACMPRTMDMPPIPGGVLLQVAPLFHVAGLARALIQFFAGECHALLPTFEAEEVLRIIERERVTETLLVPTMILGVLAHPRFADYDLSSLKRLTYGASPSAGAMVEQVIAALPGIELSHSYGLTEACPTVSSNLPDGHTEAARRSGRSRSVGRGGFGVLVKVVDEQGLEVPRGAVGEVIVRGPNVMQGYWNKPEESAKALRDGWLYTGDGAYMDDDGYLFIVDRLKDMIVSGGENIYSAEVENVIARHPAVALCAVIGVPHEQWGEAVHAVVVRKPGVALSEAEVRAHCREFIAGYKCPKSVEFRSELPLSGAGKILKKDLREPFWAGRQRAVN</sequence>
<dbReference type="PANTHER" id="PTHR43767:SF1">
    <property type="entry name" value="NONRIBOSOMAL PEPTIDE SYNTHASE PES1 (EUROFUNG)-RELATED"/>
    <property type="match status" value="1"/>
</dbReference>
<keyword evidence="4" id="KW-1185">Reference proteome</keyword>
<feature type="domain" description="AMP-binding enzyme C-terminal" evidence="2">
    <location>
        <begin position="424"/>
        <end position="499"/>
    </location>
</feature>
<accession>A0ABS2IDW9</accession>
<dbReference type="InterPro" id="IPR020845">
    <property type="entry name" value="AMP-binding_CS"/>
</dbReference>
<dbReference type="InterPro" id="IPR050237">
    <property type="entry name" value="ATP-dep_AMP-bd_enzyme"/>
</dbReference>
<name>A0ABS2IDW9_9GAMM</name>
<dbReference type="InterPro" id="IPR025110">
    <property type="entry name" value="AMP-bd_C"/>
</dbReference>
<dbReference type="Pfam" id="PF13193">
    <property type="entry name" value="AMP-binding_C"/>
    <property type="match status" value="1"/>
</dbReference>
<feature type="domain" description="AMP-dependent synthetase/ligase" evidence="1">
    <location>
        <begin position="7"/>
        <end position="374"/>
    </location>
</feature>
<gene>
    <name evidence="3" type="ORF">JQX08_11325</name>
</gene>
<dbReference type="RefSeq" id="WP_205348485.1">
    <property type="nucleotide sequence ID" value="NZ_JAFEUP010000003.1"/>
</dbReference>
<dbReference type="GO" id="GO:0016874">
    <property type="term" value="F:ligase activity"/>
    <property type="evidence" value="ECO:0007669"/>
    <property type="project" value="UniProtKB-KW"/>
</dbReference>
<dbReference type="InterPro" id="IPR000873">
    <property type="entry name" value="AMP-dep_synth/lig_dom"/>
</dbReference>
<evidence type="ECO:0000313" key="4">
    <source>
        <dbReference type="Proteomes" id="UP000717995"/>
    </source>
</evidence>
<dbReference type="CDD" id="cd17631">
    <property type="entry name" value="FACL_FadD13-like"/>
    <property type="match status" value="1"/>
</dbReference>
<proteinExistence type="predicted"/>
<dbReference type="NCBIfam" id="NF004837">
    <property type="entry name" value="PRK06187.1"/>
    <property type="match status" value="1"/>
</dbReference>
<dbReference type="Gene3D" id="3.30.300.30">
    <property type="match status" value="1"/>
</dbReference>